<comment type="similarity">
    <text evidence="3">In the N-terminal section; belongs to the phytochrome family.</text>
</comment>
<dbReference type="SUPFAM" id="SSF55874">
    <property type="entry name" value="ATPase domain of HSP90 chaperone/DNA topoisomerase II/histidine kinase"/>
    <property type="match status" value="1"/>
</dbReference>
<dbReference type="GeneID" id="91308343"/>
<evidence type="ECO:0000256" key="12">
    <source>
        <dbReference type="ARBA" id="ARBA00023170"/>
    </source>
</evidence>
<reference evidence="14 15" key="1">
    <citation type="submission" date="2016-05" db="EMBL/GenBank/DDBJ databases">
        <title>Non-Contiguous Finished Genome Sequence of Streptomyces parvulus 2297 Integrated Site-Specifically with Actinophage R4.</title>
        <authorList>
            <person name="Nishizawa T."/>
            <person name="Miura T."/>
            <person name="Harada C."/>
            <person name="Guo Y."/>
            <person name="Narisawa K."/>
            <person name="Ohta H."/>
            <person name="Takahashi H."/>
            <person name="Shirai M."/>
        </authorList>
    </citation>
    <scope>NUCLEOTIDE SEQUENCE [LARGE SCALE GENOMIC DNA]</scope>
    <source>
        <strain evidence="14 15">2297</strain>
    </source>
</reference>
<dbReference type="Pfam" id="PF01590">
    <property type="entry name" value="GAF"/>
    <property type="match status" value="1"/>
</dbReference>
<accession>A0A191V5B3</accession>
<dbReference type="GO" id="GO:0030295">
    <property type="term" value="F:protein kinase activator activity"/>
    <property type="evidence" value="ECO:0007669"/>
    <property type="project" value="TreeGrafter"/>
</dbReference>
<dbReference type="InterPro" id="IPR050351">
    <property type="entry name" value="BphY/WalK/GraS-like"/>
</dbReference>
<dbReference type="InterPro" id="IPR013515">
    <property type="entry name" value="Phytochrome_cen-reg"/>
</dbReference>
<dbReference type="Gene3D" id="3.30.450.40">
    <property type="match status" value="1"/>
</dbReference>
<dbReference type="InterPro" id="IPR036097">
    <property type="entry name" value="HisK_dim/P_sf"/>
</dbReference>
<dbReference type="CDD" id="cd00082">
    <property type="entry name" value="HisKA"/>
    <property type="match status" value="1"/>
</dbReference>
<keyword evidence="7" id="KW-0716">Sensory transduction</keyword>
<keyword evidence="9 14" id="KW-0418">Kinase</keyword>
<dbReference type="InterPro" id="IPR035965">
    <property type="entry name" value="PAS-like_dom_sf"/>
</dbReference>
<evidence type="ECO:0000256" key="7">
    <source>
        <dbReference type="ARBA" id="ARBA00022606"/>
    </source>
</evidence>
<dbReference type="Gene3D" id="3.30.450.20">
    <property type="entry name" value="PAS domain"/>
    <property type="match status" value="1"/>
</dbReference>
<name>A0A191V5B3_9ACTN</name>
<comment type="catalytic activity">
    <reaction evidence="1">
        <text>ATP + protein L-histidine = ADP + protein N-phospho-L-histidine.</text>
        <dbReference type="EC" id="2.7.13.3"/>
    </reaction>
</comment>
<comment type="subcellular location">
    <subcellularLocation>
        <location evidence="2">Cell membrane</location>
    </subcellularLocation>
</comment>
<dbReference type="Gene3D" id="3.30.450.270">
    <property type="match status" value="1"/>
</dbReference>
<dbReference type="InterPro" id="IPR029016">
    <property type="entry name" value="GAF-like_dom_sf"/>
</dbReference>
<dbReference type="PROSITE" id="PS50046">
    <property type="entry name" value="PHYTOCHROME_2"/>
    <property type="match status" value="1"/>
</dbReference>
<dbReference type="SMART" id="SM00388">
    <property type="entry name" value="HisKA"/>
    <property type="match status" value="1"/>
</dbReference>
<dbReference type="Gene3D" id="3.30.565.10">
    <property type="entry name" value="Histidine kinase-like ATPase, C-terminal domain"/>
    <property type="match status" value="1"/>
</dbReference>
<dbReference type="PROSITE" id="PS50109">
    <property type="entry name" value="HIS_KIN"/>
    <property type="match status" value="1"/>
</dbReference>
<dbReference type="EC" id="2.7.13.3" evidence="4"/>
<dbReference type="Pfam" id="PF02518">
    <property type="entry name" value="HATPase_c"/>
    <property type="match status" value="1"/>
</dbReference>
<dbReference type="GO" id="GO:0000155">
    <property type="term" value="F:phosphorelay sensor kinase activity"/>
    <property type="evidence" value="ECO:0007669"/>
    <property type="project" value="InterPro"/>
</dbReference>
<keyword evidence="5" id="KW-0600">Photoreceptor protein</keyword>
<keyword evidence="12" id="KW-0675">Receptor</keyword>
<dbReference type="PANTHER" id="PTHR42878">
    <property type="entry name" value="TWO-COMPONENT HISTIDINE KINASE"/>
    <property type="match status" value="1"/>
</dbReference>
<evidence type="ECO:0000256" key="6">
    <source>
        <dbReference type="ARBA" id="ARBA00022553"/>
    </source>
</evidence>
<dbReference type="Proteomes" id="UP000078468">
    <property type="component" value="Chromosome"/>
</dbReference>
<evidence type="ECO:0000256" key="11">
    <source>
        <dbReference type="ARBA" id="ARBA00023012"/>
    </source>
</evidence>
<dbReference type="FunFam" id="3.30.565.10:FF:000006">
    <property type="entry name" value="Sensor histidine kinase WalK"/>
    <property type="match status" value="1"/>
</dbReference>
<evidence type="ECO:0000256" key="13">
    <source>
        <dbReference type="ARBA" id="ARBA00039401"/>
    </source>
</evidence>
<gene>
    <name evidence="14" type="ORF">Spa2297_25935</name>
</gene>
<organism evidence="14 15">
    <name type="scientific">Streptomyces parvulus</name>
    <dbReference type="NCBI Taxonomy" id="146923"/>
    <lineage>
        <taxon>Bacteria</taxon>
        <taxon>Bacillati</taxon>
        <taxon>Actinomycetota</taxon>
        <taxon>Actinomycetes</taxon>
        <taxon>Kitasatosporales</taxon>
        <taxon>Streptomycetaceae</taxon>
        <taxon>Streptomyces</taxon>
    </lineage>
</organism>
<evidence type="ECO:0000256" key="10">
    <source>
        <dbReference type="ARBA" id="ARBA00022991"/>
    </source>
</evidence>
<dbReference type="GO" id="GO:0009584">
    <property type="term" value="P:detection of visible light"/>
    <property type="evidence" value="ECO:0007669"/>
    <property type="project" value="InterPro"/>
</dbReference>
<keyword evidence="11" id="KW-0902">Two-component regulatory system</keyword>
<dbReference type="InterPro" id="IPR003018">
    <property type="entry name" value="GAF"/>
</dbReference>
<evidence type="ECO:0000256" key="9">
    <source>
        <dbReference type="ARBA" id="ARBA00022777"/>
    </source>
</evidence>
<dbReference type="InterPro" id="IPR003661">
    <property type="entry name" value="HisK_dim/P_dom"/>
</dbReference>
<dbReference type="InterPro" id="IPR004358">
    <property type="entry name" value="Sig_transdc_His_kin-like_C"/>
</dbReference>
<protein>
    <recommendedName>
        <fullName evidence="13">Sensor-like histidine kinase SenX3</fullName>
        <ecNumber evidence="4">2.7.13.3</ecNumber>
    </recommendedName>
</protein>
<dbReference type="SUPFAM" id="SSF55785">
    <property type="entry name" value="PYP-like sensor domain (PAS domain)"/>
    <property type="match status" value="1"/>
</dbReference>
<dbReference type="KEGG" id="spav:Spa2297_25935"/>
<evidence type="ECO:0000313" key="15">
    <source>
        <dbReference type="Proteomes" id="UP000078468"/>
    </source>
</evidence>
<dbReference type="SUPFAM" id="SSF47384">
    <property type="entry name" value="Homodimeric domain of signal transducing histidine kinase"/>
    <property type="match status" value="1"/>
</dbReference>
<keyword evidence="10" id="KW-0157">Chromophore</keyword>
<dbReference type="GO" id="GO:0009881">
    <property type="term" value="F:photoreceptor activity"/>
    <property type="evidence" value="ECO:0007669"/>
    <property type="project" value="UniProtKB-KW"/>
</dbReference>
<dbReference type="RefSeq" id="WP_064730427.1">
    <property type="nucleotide sequence ID" value="NZ_BMRX01000007.1"/>
</dbReference>
<proteinExistence type="inferred from homology"/>
<evidence type="ECO:0000256" key="1">
    <source>
        <dbReference type="ARBA" id="ARBA00000085"/>
    </source>
</evidence>
<dbReference type="InterPro" id="IPR003594">
    <property type="entry name" value="HATPase_dom"/>
</dbReference>
<dbReference type="PRINTS" id="PR00344">
    <property type="entry name" value="BCTRLSENSOR"/>
</dbReference>
<dbReference type="InterPro" id="IPR043150">
    <property type="entry name" value="Phytochrome_PHY_sf"/>
</dbReference>
<dbReference type="InterPro" id="IPR013654">
    <property type="entry name" value="PAS_2"/>
</dbReference>
<sequence>MTDEWLSNRAKSAEASAGTGFDLSVCVRERIHQLGGVQSHGTLLAADPESGLVDTAAENTGSLLGAPADGLVGRHVTAVLEEDDWAEAVAASAEGDSVAVTLPVTAGAAGHRAGFDLSVHRREGLVVLEFEPRDAEDAFRFAAFYQEVRRALRRLRSAETVLDCCRAAVAEVRRLTGYDRVVAYRFEGTDGPGEVVAEDVREGWEPWLGLWFPATDIPPQARRLYEENWIRVIRDVDDPTARLRPERRPATGTPLDLSGAALRTVSGFHLEYLRNIGVRSSMSVSLMREGRLWGLIACHGAEPRTLAPEVRSACELFGTAFSMQLAAIAERHRADALERSGRDVAAVAGLLDEDVDASLLRHESAVRELVGADGVLFMRAGRASTGGLPVPEEVVRTLGAYAAHATPDGVWSTDRLPELLAAGDDAPPVEGCPAGVLLLPVGRGGDYLAWFRRERPTPREWAADPAHPVLVGPQGERLTPRGSGAVYRSMIRGRSLPWTARERAAAVEMGRLLTELVLRHADDLDKLNDELRMTNLDLDSFAHVAAHDLKEPLRGIANAATFTLEDAGEDLDGTSVRRLETMQRLAARMDDLLNSLLHYARMGRAGLRREDVALDDVLDAVLEVAGPRLEEERVRVVRPRALPRVHADADRLQDILLNLLVNAAKYAADRPDRTVEVGVEDVVPPGSGRAGPAVVVRDNGIGIPHDRQEEVFDLFRRLHGPRERGGGTGVGLAVVKRIVERHGGRLWLTSEPGEGSAFYFTLGEEPAGGAGG</sequence>
<dbReference type="Pfam" id="PF08446">
    <property type="entry name" value="PAS_2"/>
    <property type="match status" value="1"/>
</dbReference>
<dbReference type="Gene3D" id="1.10.287.130">
    <property type="match status" value="1"/>
</dbReference>
<dbReference type="SMART" id="SM00387">
    <property type="entry name" value="HATPase_c"/>
    <property type="match status" value="1"/>
</dbReference>
<evidence type="ECO:0000256" key="8">
    <source>
        <dbReference type="ARBA" id="ARBA00022679"/>
    </source>
</evidence>
<keyword evidence="8" id="KW-0808">Transferase</keyword>
<evidence type="ECO:0000256" key="2">
    <source>
        <dbReference type="ARBA" id="ARBA00004236"/>
    </source>
</evidence>
<evidence type="ECO:0000256" key="5">
    <source>
        <dbReference type="ARBA" id="ARBA00022543"/>
    </source>
</evidence>
<dbReference type="InterPro" id="IPR016132">
    <property type="entry name" value="Phyto_chromo_attachment"/>
</dbReference>
<dbReference type="GO" id="GO:0007234">
    <property type="term" value="P:osmosensory signaling via phosphorelay pathway"/>
    <property type="evidence" value="ECO:0007669"/>
    <property type="project" value="TreeGrafter"/>
</dbReference>
<dbReference type="GO" id="GO:0006355">
    <property type="term" value="P:regulation of DNA-templated transcription"/>
    <property type="evidence" value="ECO:0007669"/>
    <property type="project" value="InterPro"/>
</dbReference>
<dbReference type="Pfam" id="PF00360">
    <property type="entry name" value="PHY"/>
    <property type="match status" value="1"/>
</dbReference>
<evidence type="ECO:0000313" key="14">
    <source>
        <dbReference type="EMBL" id="ANJ10107.1"/>
    </source>
</evidence>
<dbReference type="AlphaFoldDB" id="A0A191V5B3"/>
<dbReference type="Pfam" id="PF00512">
    <property type="entry name" value="HisKA"/>
    <property type="match status" value="1"/>
</dbReference>
<dbReference type="GO" id="GO:0005886">
    <property type="term" value="C:plasma membrane"/>
    <property type="evidence" value="ECO:0007669"/>
    <property type="project" value="UniProtKB-SubCell"/>
</dbReference>
<dbReference type="InterPro" id="IPR036890">
    <property type="entry name" value="HATPase_C_sf"/>
</dbReference>
<dbReference type="SMART" id="SM00065">
    <property type="entry name" value="GAF"/>
    <property type="match status" value="1"/>
</dbReference>
<dbReference type="GO" id="GO:0000156">
    <property type="term" value="F:phosphorelay response regulator activity"/>
    <property type="evidence" value="ECO:0007669"/>
    <property type="project" value="TreeGrafter"/>
</dbReference>
<dbReference type="InterPro" id="IPR005467">
    <property type="entry name" value="His_kinase_dom"/>
</dbReference>
<dbReference type="SUPFAM" id="SSF55781">
    <property type="entry name" value="GAF domain-like"/>
    <property type="match status" value="2"/>
</dbReference>
<evidence type="ECO:0000256" key="4">
    <source>
        <dbReference type="ARBA" id="ARBA00012438"/>
    </source>
</evidence>
<evidence type="ECO:0000256" key="3">
    <source>
        <dbReference type="ARBA" id="ARBA00006402"/>
    </source>
</evidence>
<dbReference type="EMBL" id="CP015866">
    <property type="protein sequence ID" value="ANJ10107.1"/>
    <property type="molecule type" value="Genomic_DNA"/>
</dbReference>
<keyword evidence="6" id="KW-0597">Phosphoprotein</keyword>
<dbReference type="PANTHER" id="PTHR42878:SF15">
    <property type="entry name" value="BACTERIOPHYTOCHROME"/>
    <property type="match status" value="1"/>
</dbReference>